<evidence type="ECO:0000313" key="2">
    <source>
        <dbReference type="Proteomes" id="UP000233837"/>
    </source>
</evidence>
<organism evidence="1 2">
    <name type="scientific">Dendrobium catenatum</name>
    <dbReference type="NCBI Taxonomy" id="906689"/>
    <lineage>
        <taxon>Eukaryota</taxon>
        <taxon>Viridiplantae</taxon>
        <taxon>Streptophyta</taxon>
        <taxon>Embryophyta</taxon>
        <taxon>Tracheophyta</taxon>
        <taxon>Spermatophyta</taxon>
        <taxon>Magnoliopsida</taxon>
        <taxon>Liliopsida</taxon>
        <taxon>Asparagales</taxon>
        <taxon>Orchidaceae</taxon>
        <taxon>Epidendroideae</taxon>
        <taxon>Malaxideae</taxon>
        <taxon>Dendrobiinae</taxon>
        <taxon>Dendrobium</taxon>
    </lineage>
</organism>
<protein>
    <submittedName>
        <fullName evidence="1">Uncharacterized protein</fullName>
    </submittedName>
</protein>
<reference evidence="1 2" key="2">
    <citation type="journal article" date="2017" name="Nature">
        <title>The Apostasia genome and the evolution of orchids.</title>
        <authorList>
            <person name="Zhang G.Q."/>
            <person name="Liu K.W."/>
            <person name="Li Z."/>
            <person name="Lohaus R."/>
            <person name="Hsiao Y.Y."/>
            <person name="Niu S.C."/>
            <person name="Wang J.Y."/>
            <person name="Lin Y.C."/>
            <person name="Xu Q."/>
            <person name="Chen L.J."/>
            <person name="Yoshida K."/>
            <person name="Fujiwara S."/>
            <person name="Wang Z.W."/>
            <person name="Zhang Y.Q."/>
            <person name="Mitsuda N."/>
            <person name="Wang M."/>
            <person name="Liu G.H."/>
            <person name="Pecoraro L."/>
            <person name="Huang H.X."/>
            <person name="Xiao X.J."/>
            <person name="Lin M."/>
            <person name="Wu X.Y."/>
            <person name="Wu W.L."/>
            <person name="Chen Y.Y."/>
            <person name="Chang S.B."/>
            <person name="Sakamoto S."/>
            <person name="Ohme-Takagi M."/>
            <person name="Yagi M."/>
            <person name="Zeng S.J."/>
            <person name="Shen C.Y."/>
            <person name="Yeh C.M."/>
            <person name="Luo Y.B."/>
            <person name="Tsai W.C."/>
            <person name="Van de Peer Y."/>
            <person name="Liu Z.J."/>
        </authorList>
    </citation>
    <scope>NUCLEOTIDE SEQUENCE [LARGE SCALE GENOMIC DNA]</scope>
    <source>
        <tissue evidence="1">The whole plant</tissue>
    </source>
</reference>
<reference evidence="1 2" key="1">
    <citation type="journal article" date="2016" name="Sci. Rep.">
        <title>The Dendrobium catenatum Lindl. genome sequence provides insights into polysaccharide synthase, floral development and adaptive evolution.</title>
        <authorList>
            <person name="Zhang G.Q."/>
            <person name="Xu Q."/>
            <person name="Bian C."/>
            <person name="Tsai W.C."/>
            <person name="Yeh C.M."/>
            <person name="Liu K.W."/>
            <person name="Yoshida K."/>
            <person name="Zhang L.S."/>
            <person name="Chang S.B."/>
            <person name="Chen F."/>
            <person name="Shi Y."/>
            <person name="Su Y.Y."/>
            <person name="Zhang Y.Q."/>
            <person name="Chen L.J."/>
            <person name="Yin Y."/>
            <person name="Lin M."/>
            <person name="Huang H."/>
            <person name="Deng H."/>
            <person name="Wang Z.W."/>
            <person name="Zhu S.L."/>
            <person name="Zhao X."/>
            <person name="Deng C."/>
            <person name="Niu S.C."/>
            <person name="Huang J."/>
            <person name="Wang M."/>
            <person name="Liu G.H."/>
            <person name="Yang H.J."/>
            <person name="Xiao X.J."/>
            <person name="Hsiao Y.Y."/>
            <person name="Wu W.L."/>
            <person name="Chen Y.Y."/>
            <person name="Mitsuda N."/>
            <person name="Ohme-Takagi M."/>
            <person name="Luo Y.B."/>
            <person name="Van de Peer Y."/>
            <person name="Liu Z.J."/>
        </authorList>
    </citation>
    <scope>NUCLEOTIDE SEQUENCE [LARGE SCALE GENOMIC DNA]</scope>
    <source>
        <tissue evidence="1">The whole plant</tissue>
    </source>
</reference>
<accession>A0A2I0VHV9</accession>
<keyword evidence="2" id="KW-1185">Reference proteome</keyword>
<dbReference type="AlphaFoldDB" id="A0A2I0VHV9"/>
<dbReference type="Proteomes" id="UP000233837">
    <property type="component" value="Unassembled WGS sequence"/>
</dbReference>
<sequence length="146" mass="17490">MCSIWGYYATQHGGERLVVNFNKYGQPIGQNKSLFVEFLGTIAWNRKYAPIDIRSWDQMPKSLKKINILFFQEKFDITRGSDVWILQSIGKKWRNWKVDVKSRYYNPNMSIDLQLSNVPKRILNDQWKNLLSYWNSEESKVYYHNL</sequence>
<dbReference type="STRING" id="906689.A0A2I0VHV9"/>
<proteinExistence type="predicted"/>
<dbReference type="PANTHER" id="PTHR33144:SF45">
    <property type="entry name" value="TRANSPOSASE TNP1_EN_SPM-LIKE DOMAIN-CONTAINING PROTEIN"/>
    <property type="match status" value="1"/>
</dbReference>
<dbReference type="EMBL" id="KZ503545">
    <property type="protein sequence ID" value="PKU62999.1"/>
    <property type="molecule type" value="Genomic_DNA"/>
</dbReference>
<gene>
    <name evidence="1" type="ORF">MA16_Dca024863</name>
</gene>
<name>A0A2I0VHV9_9ASPA</name>
<dbReference type="PANTHER" id="PTHR33144">
    <property type="entry name" value="OS10G0409366 PROTEIN-RELATED"/>
    <property type="match status" value="1"/>
</dbReference>
<evidence type="ECO:0000313" key="1">
    <source>
        <dbReference type="EMBL" id="PKU62999.1"/>
    </source>
</evidence>